<keyword evidence="1" id="KW-1133">Transmembrane helix</keyword>
<evidence type="ECO:0000256" key="1">
    <source>
        <dbReference type="SAM" id="Phobius"/>
    </source>
</evidence>
<keyword evidence="1" id="KW-0812">Transmembrane</keyword>
<gene>
    <name evidence="2" type="ORF">HLPCO_001993</name>
</gene>
<feature type="transmembrane region" description="Helical" evidence="1">
    <location>
        <begin position="37"/>
        <end position="54"/>
    </location>
</feature>
<protein>
    <submittedName>
        <fullName evidence="2">Uncharacterized protein</fullName>
    </submittedName>
</protein>
<feature type="transmembrane region" description="Helical" evidence="1">
    <location>
        <begin position="69"/>
        <end position="92"/>
    </location>
</feature>
<accession>U2FLM1</accession>
<reference evidence="2 3" key="1">
    <citation type="journal article" date="2011" name="J. Bacteriol.">
        <title>Genome sequence of Haloplasma contractile, an unusual contractile bacterium from a deep-sea anoxic brine lake.</title>
        <authorList>
            <person name="Antunes A."/>
            <person name="Alam I."/>
            <person name="El Dorry H."/>
            <person name="Siam R."/>
            <person name="Robertson A."/>
            <person name="Bajic V.B."/>
            <person name="Stingl U."/>
        </authorList>
    </citation>
    <scope>NUCLEOTIDE SEQUENCE [LARGE SCALE GENOMIC DNA]</scope>
    <source>
        <strain evidence="2 3">SSD-17B</strain>
    </source>
</reference>
<comment type="caution">
    <text evidence="2">The sequence shown here is derived from an EMBL/GenBank/DDBJ whole genome shotgun (WGS) entry which is preliminary data.</text>
</comment>
<sequence>MALLLSSNAIAMLIGSIGIAGIMIQYRLNFESLKKKYSLTVIFIILMIIGIFFIEGSDDVKGVRHMDTYYHVFRVGLLITALGFSGFVINMCEYFKENMRKRG</sequence>
<dbReference type="EMBL" id="AFNU02000006">
    <property type="protein sequence ID" value="ERJ12079.1"/>
    <property type="molecule type" value="Genomic_DNA"/>
</dbReference>
<dbReference type="RefSeq" id="WP_008827315.1">
    <property type="nucleotide sequence ID" value="NZ_AFNU02000006.1"/>
</dbReference>
<name>U2FLM1_9MOLU</name>
<proteinExistence type="predicted"/>
<reference evidence="2 3" key="2">
    <citation type="journal article" date="2013" name="PLoS ONE">
        <title>INDIGO - INtegrated Data Warehouse of MIcrobial GenOmes with Examples from the Red Sea Extremophiles.</title>
        <authorList>
            <person name="Alam I."/>
            <person name="Antunes A."/>
            <person name="Kamau A.A."/>
            <person name="Ba Alawi W."/>
            <person name="Kalkatawi M."/>
            <person name="Stingl U."/>
            <person name="Bajic V.B."/>
        </authorList>
    </citation>
    <scope>NUCLEOTIDE SEQUENCE [LARGE SCALE GENOMIC DNA]</scope>
    <source>
        <strain evidence="2 3">SSD-17B</strain>
    </source>
</reference>
<dbReference type="Proteomes" id="UP000005707">
    <property type="component" value="Unassembled WGS sequence"/>
</dbReference>
<feature type="transmembrane region" description="Helical" evidence="1">
    <location>
        <begin position="6"/>
        <end position="25"/>
    </location>
</feature>
<dbReference type="InParanoid" id="U2FLM1"/>
<keyword evidence="1" id="KW-0472">Membrane</keyword>
<dbReference type="AlphaFoldDB" id="U2FLM1"/>
<organism evidence="2 3">
    <name type="scientific">Haloplasma contractile SSD-17B</name>
    <dbReference type="NCBI Taxonomy" id="1033810"/>
    <lineage>
        <taxon>Bacteria</taxon>
        <taxon>Bacillati</taxon>
        <taxon>Mycoplasmatota</taxon>
        <taxon>Mollicutes</taxon>
        <taxon>Haloplasmatales</taxon>
        <taxon>Haloplasmataceae</taxon>
        <taxon>Haloplasma</taxon>
    </lineage>
</organism>
<evidence type="ECO:0000313" key="2">
    <source>
        <dbReference type="EMBL" id="ERJ12079.1"/>
    </source>
</evidence>
<keyword evidence="3" id="KW-1185">Reference proteome</keyword>
<evidence type="ECO:0000313" key="3">
    <source>
        <dbReference type="Proteomes" id="UP000005707"/>
    </source>
</evidence>
<dbReference type="STRING" id="1033810.HLPCO_001993"/>